<organism evidence="1 2">
    <name type="scientific">Streptomyces brasiliensis</name>
    <dbReference type="NCBI Taxonomy" id="1954"/>
    <lineage>
        <taxon>Bacteria</taxon>
        <taxon>Bacillati</taxon>
        <taxon>Actinomycetota</taxon>
        <taxon>Actinomycetes</taxon>
        <taxon>Kitasatosporales</taxon>
        <taxon>Streptomycetaceae</taxon>
        <taxon>Streptomyces</taxon>
    </lineage>
</organism>
<gene>
    <name evidence="1" type="ORF">GCM10010121_061400</name>
</gene>
<evidence type="ECO:0000313" key="1">
    <source>
        <dbReference type="EMBL" id="GGJ42029.1"/>
    </source>
</evidence>
<evidence type="ECO:0000313" key="2">
    <source>
        <dbReference type="Proteomes" id="UP000657574"/>
    </source>
</evidence>
<dbReference type="EMBL" id="BMQA01000026">
    <property type="protein sequence ID" value="GGJ42029.1"/>
    <property type="molecule type" value="Genomic_DNA"/>
</dbReference>
<dbReference type="RefSeq" id="WP_189314529.1">
    <property type="nucleotide sequence ID" value="NZ_BMQA01000026.1"/>
</dbReference>
<name>A0A917L2U3_9ACTN</name>
<proteinExistence type="predicted"/>
<keyword evidence="2" id="KW-1185">Reference proteome</keyword>
<comment type="caution">
    <text evidence="1">The sequence shown here is derived from an EMBL/GenBank/DDBJ whole genome shotgun (WGS) entry which is preliminary data.</text>
</comment>
<accession>A0A917L2U3</accession>
<reference evidence="1" key="2">
    <citation type="submission" date="2020-09" db="EMBL/GenBank/DDBJ databases">
        <authorList>
            <person name="Sun Q."/>
            <person name="Ohkuma M."/>
        </authorList>
    </citation>
    <scope>NUCLEOTIDE SEQUENCE</scope>
    <source>
        <strain evidence="1">JCM 3086</strain>
    </source>
</reference>
<dbReference type="Proteomes" id="UP000657574">
    <property type="component" value="Unassembled WGS sequence"/>
</dbReference>
<reference evidence="1" key="1">
    <citation type="journal article" date="2014" name="Int. J. Syst. Evol. Microbiol.">
        <title>Complete genome sequence of Corynebacterium casei LMG S-19264T (=DSM 44701T), isolated from a smear-ripened cheese.</title>
        <authorList>
            <consortium name="US DOE Joint Genome Institute (JGI-PGF)"/>
            <person name="Walter F."/>
            <person name="Albersmeier A."/>
            <person name="Kalinowski J."/>
            <person name="Ruckert C."/>
        </authorList>
    </citation>
    <scope>NUCLEOTIDE SEQUENCE</scope>
    <source>
        <strain evidence="1">JCM 3086</strain>
    </source>
</reference>
<dbReference type="AlphaFoldDB" id="A0A917L2U3"/>
<protein>
    <submittedName>
        <fullName evidence="1">Uncharacterized protein</fullName>
    </submittedName>
</protein>
<sequence length="47" mass="5770">MTDVRTLRTLRAVISNGDFPRYWTFHTRRERERLYLLPDQHNHESLA</sequence>